<comment type="caution">
    <text evidence="2">The sequence shown here is derived from an EMBL/GenBank/DDBJ whole genome shotgun (WGS) entry which is preliminary data.</text>
</comment>
<organism evidence="2 3">
    <name type="scientific">Crotalaria pallida</name>
    <name type="common">Smooth rattlebox</name>
    <name type="synonym">Crotalaria striata</name>
    <dbReference type="NCBI Taxonomy" id="3830"/>
    <lineage>
        <taxon>Eukaryota</taxon>
        <taxon>Viridiplantae</taxon>
        <taxon>Streptophyta</taxon>
        <taxon>Embryophyta</taxon>
        <taxon>Tracheophyta</taxon>
        <taxon>Spermatophyta</taxon>
        <taxon>Magnoliopsida</taxon>
        <taxon>eudicotyledons</taxon>
        <taxon>Gunneridae</taxon>
        <taxon>Pentapetalae</taxon>
        <taxon>rosids</taxon>
        <taxon>fabids</taxon>
        <taxon>Fabales</taxon>
        <taxon>Fabaceae</taxon>
        <taxon>Papilionoideae</taxon>
        <taxon>50 kb inversion clade</taxon>
        <taxon>genistoids sensu lato</taxon>
        <taxon>core genistoids</taxon>
        <taxon>Crotalarieae</taxon>
        <taxon>Crotalaria</taxon>
    </lineage>
</organism>
<gene>
    <name evidence="2" type="ORF">RIF29_19325</name>
</gene>
<proteinExistence type="predicted"/>
<feature type="region of interest" description="Disordered" evidence="1">
    <location>
        <begin position="104"/>
        <end position="146"/>
    </location>
</feature>
<feature type="compositionally biased region" description="Polar residues" evidence="1">
    <location>
        <begin position="106"/>
        <end position="131"/>
    </location>
</feature>
<protein>
    <submittedName>
        <fullName evidence="2">Uncharacterized protein</fullName>
    </submittedName>
</protein>
<evidence type="ECO:0000313" key="2">
    <source>
        <dbReference type="EMBL" id="KAK7266675.1"/>
    </source>
</evidence>
<evidence type="ECO:0000256" key="1">
    <source>
        <dbReference type="SAM" id="MobiDB-lite"/>
    </source>
</evidence>
<dbReference type="Proteomes" id="UP001372338">
    <property type="component" value="Unassembled WGS sequence"/>
</dbReference>
<evidence type="ECO:0000313" key="3">
    <source>
        <dbReference type="Proteomes" id="UP001372338"/>
    </source>
</evidence>
<dbReference type="AlphaFoldDB" id="A0AAN9F1J6"/>
<name>A0AAN9F1J6_CROPI</name>
<sequence length="211" mass="23408">MKQFSILITLLDPLDDEDLADIDNLSPKQAEILLHNLDAIHAKIKGKTLIDSNTIVSNEKSNDDPSNKSVVDRTETEAIKDIMQLDAITEQETSITDVVQDLASDAPQSSKENDKATNSVASQNEQWTTVTTRRKAHTSSNKPTDLCSKKSIKVMDSASEGSLSSNSRVFRKKMSNFNTNDVLKEEASSEKPITFMDTTLCYSSFCQRNTQ</sequence>
<keyword evidence="3" id="KW-1185">Reference proteome</keyword>
<dbReference type="EMBL" id="JAYWIO010000004">
    <property type="protein sequence ID" value="KAK7266675.1"/>
    <property type="molecule type" value="Genomic_DNA"/>
</dbReference>
<reference evidence="2 3" key="1">
    <citation type="submission" date="2024-01" db="EMBL/GenBank/DDBJ databases">
        <title>The genomes of 5 underutilized Papilionoideae crops provide insights into root nodulation and disease resistanc.</title>
        <authorList>
            <person name="Yuan L."/>
        </authorList>
    </citation>
    <scope>NUCLEOTIDE SEQUENCE [LARGE SCALE GENOMIC DNA]</scope>
    <source>
        <strain evidence="2">ZHUSHIDOU_FW_LH</strain>
        <tissue evidence="2">Leaf</tissue>
    </source>
</reference>
<accession>A0AAN9F1J6</accession>